<evidence type="ECO:0000313" key="3">
    <source>
        <dbReference type="EMBL" id="RSL43426.1"/>
    </source>
</evidence>
<reference evidence="3 4" key="1">
    <citation type="submission" date="2017-06" db="EMBL/GenBank/DDBJ databases">
        <title>Comparative genomic analysis of Ambrosia Fusariam Clade fungi.</title>
        <authorList>
            <person name="Stajich J.E."/>
            <person name="Carrillo J."/>
            <person name="Kijimoto T."/>
            <person name="Eskalen A."/>
            <person name="O'Donnell K."/>
            <person name="Kasson M."/>
        </authorList>
    </citation>
    <scope>NUCLEOTIDE SEQUENCE [LARGE SCALE GENOMIC DNA]</scope>
    <source>
        <strain evidence="3 4">NRRL62606</strain>
    </source>
</reference>
<keyword evidence="1" id="KW-0812">Transmembrane</keyword>
<organism evidence="3 4">
    <name type="scientific">Fusarium floridanum</name>
    <dbReference type="NCBI Taxonomy" id="1325733"/>
    <lineage>
        <taxon>Eukaryota</taxon>
        <taxon>Fungi</taxon>
        <taxon>Dikarya</taxon>
        <taxon>Ascomycota</taxon>
        <taxon>Pezizomycotina</taxon>
        <taxon>Sordariomycetes</taxon>
        <taxon>Hypocreomycetidae</taxon>
        <taxon>Hypocreales</taxon>
        <taxon>Nectriaceae</taxon>
        <taxon>Fusarium</taxon>
        <taxon>Fusarium solani species complex</taxon>
    </lineage>
</organism>
<keyword evidence="1" id="KW-1133">Transmembrane helix</keyword>
<feature type="signal peptide" evidence="2">
    <location>
        <begin position="1"/>
        <end position="21"/>
    </location>
</feature>
<dbReference type="AlphaFoldDB" id="A0A428NRK2"/>
<dbReference type="Proteomes" id="UP000287972">
    <property type="component" value="Unassembled WGS sequence"/>
</dbReference>
<comment type="caution">
    <text evidence="3">The sequence shown here is derived from an EMBL/GenBank/DDBJ whole genome shotgun (WGS) entry which is preliminary data.</text>
</comment>
<keyword evidence="1" id="KW-0472">Membrane</keyword>
<name>A0A428NRK2_9HYPO</name>
<accession>A0A428NRK2</accession>
<protein>
    <submittedName>
        <fullName evidence="3">Uncharacterized protein</fullName>
    </submittedName>
</protein>
<dbReference type="EMBL" id="NKCL01001115">
    <property type="protein sequence ID" value="RSL43426.1"/>
    <property type="molecule type" value="Genomic_DNA"/>
</dbReference>
<feature type="transmembrane region" description="Helical" evidence="1">
    <location>
        <begin position="118"/>
        <end position="137"/>
    </location>
</feature>
<evidence type="ECO:0000313" key="4">
    <source>
        <dbReference type="Proteomes" id="UP000287972"/>
    </source>
</evidence>
<gene>
    <name evidence="3" type="ORF">CEP51_016363</name>
</gene>
<evidence type="ECO:0000256" key="2">
    <source>
        <dbReference type="SAM" id="SignalP"/>
    </source>
</evidence>
<evidence type="ECO:0000256" key="1">
    <source>
        <dbReference type="SAM" id="Phobius"/>
    </source>
</evidence>
<feature type="chain" id="PRO_5019291373" evidence="2">
    <location>
        <begin position="22"/>
        <end position="145"/>
    </location>
</feature>
<keyword evidence="4" id="KW-1185">Reference proteome</keyword>
<feature type="transmembrane region" description="Helical" evidence="1">
    <location>
        <begin position="89"/>
        <end position="112"/>
    </location>
</feature>
<sequence length="145" mass="17120">MLLPLLLKLLLVVFSVRRVKLMTEKDLRRVAQNESTDITVMEAFEVADPVHKFMIIEGPQPVVVQFFRHYGHPIRDQNSLWVGDRVREVTCMTIICCLFLYFPVGLFISQWSNEDAQYLWLGYQLYAVVAMHFVRLFRVEILRKD</sequence>
<proteinExistence type="predicted"/>
<keyword evidence="2" id="KW-0732">Signal</keyword>